<evidence type="ECO:0000313" key="2">
    <source>
        <dbReference type="Proteomes" id="UP000011776"/>
    </source>
</evidence>
<gene>
    <name evidence="1" type="ORF">LEP1GSC151_4397</name>
</gene>
<proteinExistence type="predicted"/>
<evidence type="ECO:0000313" key="1">
    <source>
        <dbReference type="EMBL" id="EMG13331.1"/>
    </source>
</evidence>
<reference evidence="1 2" key="1">
    <citation type="submission" date="2013-02" db="EMBL/GenBank/DDBJ databases">
        <authorList>
            <person name="Harkins D.M."/>
            <person name="Durkin A.S."/>
            <person name="Brinkac L.M."/>
            <person name="Haft D.H."/>
            <person name="Selengut J.D."/>
            <person name="Sanka R."/>
            <person name="DePew J."/>
            <person name="Purushe J."/>
            <person name="Tulsiani S.M."/>
            <person name="Graham G.C."/>
            <person name="Burns M.-A."/>
            <person name="Dohnt M.F."/>
            <person name="Smythe L.D."/>
            <person name="McKay D.B."/>
            <person name="Craig S.B."/>
            <person name="Vinetz J.M."/>
            <person name="Sutton G.G."/>
            <person name="Nierman W.C."/>
            <person name="Fouts D.E."/>
        </authorList>
    </citation>
    <scope>NUCLEOTIDE SEQUENCE [LARGE SCALE GENOMIC DNA]</scope>
    <source>
        <strain evidence="1 2">LT2186</strain>
    </source>
</reference>
<dbReference type="AlphaFoldDB" id="M3IDB8"/>
<protein>
    <submittedName>
        <fullName evidence="1">Uncharacterized protein</fullName>
    </submittedName>
</protein>
<organism evidence="1 2">
    <name type="scientific">Leptospira interrogans serovar Grippotyphosa str. LT2186</name>
    <dbReference type="NCBI Taxonomy" id="1001599"/>
    <lineage>
        <taxon>Bacteria</taxon>
        <taxon>Pseudomonadati</taxon>
        <taxon>Spirochaetota</taxon>
        <taxon>Spirochaetia</taxon>
        <taxon>Leptospirales</taxon>
        <taxon>Leptospiraceae</taxon>
        <taxon>Leptospira</taxon>
    </lineage>
</organism>
<dbReference type="EMBL" id="AFME02000020">
    <property type="protein sequence ID" value="EMG13331.1"/>
    <property type="molecule type" value="Genomic_DNA"/>
</dbReference>
<dbReference type="Proteomes" id="UP000011776">
    <property type="component" value="Unassembled WGS sequence"/>
</dbReference>
<sequence>MSKFRILPKEGLYILLEISKIACALTCGFSEFNSSWTCSNGISFFLLEPVTFQVSAVPHNSIE</sequence>
<comment type="caution">
    <text evidence="1">The sequence shown here is derived from an EMBL/GenBank/DDBJ whole genome shotgun (WGS) entry which is preliminary data.</text>
</comment>
<dbReference type="BioCyc" id="LINT1001599:G11K9-2528-MONOMER"/>
<accession>M3IDB8</accession>
<name>M3IDB8_LEPIR</name>